<dbReference type="PANTHER" id="PTHR38459">
    <property type="entry name" value="PROPHAGE BACTOPRENOL-LINKED GLUCOSE TRANSLOCASE HOMOLOG"/>
    <property type="match status" value="1"/>
</dbReference>
<dbReference type="PANTHER" id="PTHR38459:SF1">
    <property type="entry name" value="PROPHAGE BACTOPRENOL-LINKED GLUCOSE TRANSLOCASE HOMOLOG"/>
    <property type="match status" value="1"/>
</dbReference>
<comment type="similarity">
    <text evidence="2">Belongs to the GtrA family.</text>
</comment>
<evidence type="ECO:0000256" key="2">
    <source>
        <dbReference type="ARBA" id="ARBA00009399"/>
    </source>
</evidence>
<evidence type="ECO:0000256" key="5">
    <source>
        <dbReference type="ARBA" id="ARBA00023136"/>
    </source>
</evidence>
<feature type="transmembrane region" description="Helical" evidence="6">
    <location>
        <begin position="40"/>
        <end position="61"/>
    </location>
</feature>
<evidence type="ECO:0000256" key="1">
    <source>
        <dbReference type="ARBA" id="ARBA00004141"/>
    </source>
</evidence>
<feature type="transmembrane region" description="Helical" evidence="6">
    <location>
        <begin position="126"/>
        <end position="146"/>
    </location>
</feature>
<comment type="subcellular location">
    <subcellularLocation>
        <location evidence="1">Membrane</location>
        <topology evidence="1">Multi-pass membrane protein</topology>
    </subcellularLocation>
</comment>
<organism evidence="8">
    <name type="scientific">marine sediment metagenome</name>
    <dbReference type="NCBI Taxonomy" id="412755"/>
    <lineage>
        <taxon>unclassified sequences</taxon>
        <taxon>metagenomes</taxon>
        <taxon>ecological metagenomes</taxon>
    </lineage>
</organism>
<keyword evidence="4 6" id="KW-1133">Transmembrane helix</keyword>
<feature type="transmembrane region" description="Helical" evidence="6">
    <location>
        <begin position="81"/>
        <end position="106"/>
    </location>
</feature>
<dbReference type="Pfam" id="PF04138">
    <property type="entry name" value="GtrA_DPMS_TM"/>
    <property type="match status" value="1"/>
</dbReference>
<dbReference type="EMBL" id="BARS01050992">
    <property type="protein sequence ID" value="GAG52749.1"/>
    <property type="molecule type" value="Genomic_DNA"/>
</dbReference>
<dbReference type="AlphaFoldDB" id="X0YA90"/>
<gene>
    <name evidence="8" type="ORF">S01H1_76022</name>
</gene>
<evidence type="ECO:0000256" key="4">
    <source>
        <dbReference type="ARBA" id="ARBA00022989"/>
    </source>
</evidence>
<keyword evidence="5 6" id="KW-0472">Membrane</keyword>
<keyword evidence="3 6" id="KW-0812">Transmembrane</keyword>
<reference evidence="8" key="1">
    <citation type="journal article" date="2014" name="Front. Microbiol.">
        <title>High frequency of phylogenetically diverse reductive dehalogenase-homologous genes in deep subseafloor sedimentary metagenomes.</title>
        <authorList>
            <person name="Kawai M."/>
            <person name="Futagami T."/>
            <person name="Toyoda A."/>
            <person name="Takaki Y."/>
            <person name="Nishi S."/>
            <person name="Hori S."/>
            <person name="Arai W."/>
            <person name="Tsubouchi T."/>
            <person name="Morono Y."/>
            <person name="Uchiyama I."/>
            <person name="Ito T."/>
            <person name="Fujiyama A."/>
            <person name="Inagaki F."/>
            <person name="Takami H."/>
        </authorList>
    </citation>
    <scope>NUCLEOTIDE SEQUENCE</scope>
    <source>
        <strain evidence="8">Expedition CK06-06</strain>
    </source>
</reference>
<evidence type="ECO:0000259" key="7">
    <source>
        <dbReference type="Pfam" id="PF04138"/>
    </source>
</evidence>
<dbReference type="GO" id="GO:0005886">
    <property type="term" value="C:plasma membrane"/>
    <property type="evidence" value="ECO:0007669"/>
    <property type="project" value="TreeGrafter"/>
</dbReference>
<dbReference type="InterPro" id="IPR007267">
    <property type="entry name" value="GtrA_DPMS_TM"/>
</dbReference>
<evidence type="ECO:0000313" key="8">
    <source>
        <dbReference type="EMBL" id="GAG52749.1"/>
    </source>
</evidence>
<feature type="domain" description="GtrA/DPMS transmembrane" evidence="7">
    <location>
        <begin position="18"/>
        <end position="151"/>
    </location>
</feature>
<feature type="transmembrane region" description="Helical" evidence="6">
    <location>
        <begin position="16"/>
        <end position="34"/>
    </location>
</feature>
<proteinExistence type="inferred from homology"/>
<evidence type="ECO:0000256" key="6">
    <source>
        <dbReference type="SAM" id="Phobius"/>
    </source>
</evidence>
<dbReference type="GO" id="GO:0000271">
    <property type="term" value="P:polysaccharide biosynthetic process"/>
    <property type="evidence" value="ECO:0007669"/>
    <property type="project" value="InterPro"/>
</dbReference>
<protein>
    <recommendedName>
        <fullName evidence="7">GtrA/DPMS transmembrane domain-containing protein</fullName>
    </recommendedName>
</protein>
<dbReference type="InterPro" id="IPR051401">
    <property type="entry name" value="GtrA_CellWall_Glycosyl"/>
</dbReference>
<evidence type="ECO:0000256" key="3">
    <source>
        <dbReference type="ARBA" id="ARBA00022692"/>
    </source>
</evidence>
<name>X0YA90_9ZZZZ</name>
<accession>X0YA90</accession>
<comment type="caution">
    <text evidence="8">The sequence shown here is derived from an EMBL/GenBank/DDBJ whole genome shotgun (WGS) entry which is preliminary data.</text>
</comment>
<sequence length="156" mass="17802">MTLTSIVTNPRERTRFFRFAVVGIIGAVVDFGTFNLLTSFASLSAVLASIFSFIAAIINNFTWNRYWTYPDSRSKPLGRQLFQFSTVSILGLIIRTPIIAVLAPFFNRLFSELELLPIGFLTAEFLANNLALAIAVIVVMFWNFFFNRYWTYSDVE</sequence>